<feature type="domain" description="MobA/VirD2-like nuclease" evidence="2">
    <location>
        <begin position="54"/>
        <end position="140"/>
    </location>
</feature>
<proteinExistence type="predicted"/>
<name>A0ABY8NZW1_9GAMM</name>
<evidence type="ECO:0000313" key="4">
    <source>
        <dbReference type="Proteomes" id="UP001231859"/>
    </source>
</evidence>
<gene>
    <name evidence="3" type="ORF">QG404_00270</name>
</gene>
<reference evidence="3 4" key="1">
    <citation type="submission" date="2023-04" db="EMBL/GenBank/DDBJ databases">
        <title>Genome dynamics across the evolutionary transition to endosymbiosis.</title>
        <authorList>
            <person name="Siozios S."/>
            <person name="Nadal-Jimenez P."/>
            <person name="Azagi T."/>
            <person name="Sprong H."/>
            <person name="Frost C.L."/>
            <person name="Parratt S.R."/>
            <person name="Taylor G."/>
            <person name="Brettell L."/>
            <person name="Lew K.C."/>
            <person name="Croft L."/>
            <person name="King K.C."/>
            <person name="Brockhurst M.A."/>
            <person name="Hypsa V."/>
            <person name="Novakova E."/>
            <person name="Darby A.C."/>
            <person name="Hurst G.D.D."/>
        </authorList>
    </citation>
    <scope>NUCLEOTIDE SEQUENCE [LARGE SCALE GENOMIC DNA]</scope>
    <source>
        <strain evidence="4">aApi_AU</strain>
        <plasmid evidence="3 4">paApi_AU5</plasmid>
    </source>
</reference>
<feature type="region of interest" description="Disordered" evidence="1">
    <location>
        <begin position="289"/>
        <end position="308"/>
    </location>
</feature>
<sequence length="655" mass="75821">MIVGFSKYSKGNGNVAIDYLIDQTRTSERQINPPEVIKGDVQLTNSLINTLEFEHKYTSGVLSFAPNEKITPEMEKTIMERFEQVAFAGQSEDRYNILWVRHQHAGHHELHFITPRIELETGKSFNIKQPGKATQAVYDDFRNEINARYGLASPDDPSRKRDLKLTDAELKLKLTGKNGNVKQIVNDILVNRTISGAIKNREDVLNSLKELGFSINRAGKNYITIKDPSTEEKFRLKGTLYEQDFNPSREIESATATGSRDYTKADENAAREYQQRVNQHIEKRTQYNAARYGKSNTQNIKDDLNPQCLTPLVSRNNVINRDSDRNNDIYNTTEQQSSDPFPRDSQLGNQQTESRSTRSKSPSIEVQRRQKEPLVYSGRAKQDIWRQGRDVYDNQGVLNDRIREKSVADVRETFRGIEKESKNINDEIDGINAKLGEETPRNEEFTTTSQRIDHFISEIRKQFEILLARIREKNIKKAKQSLDSLTKRNPVETKIKHAEKTQTWQIDDKAFNRLIVMPAPQNDGFENVIRFKVAFKQDDKMVMQLKDLKEADLKRMGIDTKNIDMRKIEPVYIDLASLKNSQIDSPFRHAEKLLESLNQSMRNRAMPKEELEVLKAQRATLEAHVEEAKQKQVIEQPQQEQKKPQQREQYSSFRF</sequence>
<organism evidence="3 4">
    <name type="scientific">Arsenophonus apicola</name>
    <dbReference type="NCBI Taxonomy" id="2879119"/>
    <lineage>
        <taxon>Bacteria</taxon>
        <taxon>Pseudomonadati</taxon>
        <taxon>Pseudomonadota</taxon>
        <taxon>Gammaproteobacteria</taxon>
        <taxon>Enterobacterales</taxon>
        <taxon>Morganellaceae</taxon>
        <taxon>Arsenophonus</taxon>
    </lineage>
</organism>
<keyword evidence="3" id="KW-0614">Plasmid</keyword>
<feature type="compositionally biased region" description="Polar residues" evidence="1">
    <location>
        <begin position="328"/>
        <end position="339"/>
    </location>
</feature>
<feature type="compositionally biased region" description="Polar residues" evidence="1">
    <location>
        <begin position="346"/>
        <end position="364"/>
    </location>
</feature>
<dbReference type="Proteomes" id="UP001231859">
    <property type="component" value="Plasmid paApi_AU5"/>
</dbReference>
<dbReference type="InterPro" id="IPR005094">
    <property type="entry name" value="Endonuclease_MobA/VirD2"/>
</dbReference>
<evidence type="ECO:0000259" key="2">
    <source>
        <dbReference type="Pfam" id="PF03432"/>
    </source>
</evidence>
<feature type="region of interest" description="Disordered" evidence="1">
    <location>
        <begin position="315"/>
        <end position="376"/>
    </location>
</feature>
<evidence type="ECO:0000313" key="3">
    <source>
        <dbReference type="EMBL" id="WGO82179.1"/>
    </source>
</evidence>
<protein>
    <submittedName>
        <fullName evidence="3">Relaxase/mobilization nuclease domain-containing protein</fullName>
    </submittedName>
</protein>
<evidence type="ECO:0000256" key="1">
    <source>
        <dbReference type="SAM" id="MobiDB-lite"/>
    </source>
</evidence>
<geneLocation type="plasmid" evidence="3 4">
    <name>paApi_AU5</name>
</geneLocation>
<keyword evidence="4" id="KW-1185">Reference proteome</keyword>
<dbReference type="Pfam" id="PF03432">
    <property type="entry name" value="Relaxase"/>
    <property type="match status" value="1"/>
</dbReference>
<accession>A0ABY8NZW1</accession>
<dbReference type="EMBL" id="CP123756">
    <property type="protein sequence ID" value="WGO82179.1"/>
    <property type="molecule type" value="Genomic_DNA"/>
</dbReference>
<feature type="region of interest" description="Disordered" evidence="1">
    <location>
        <begin position="628"/>
        <end position="655"/>
    </location>
</feature>
<dbReference type="RefSeq" id="WP_280936943.1">
    <property type="nucleotide sequence ID" value="NZ_CP123756.1"/>
</dbReference>